<evidence type="ECO:0000313" key="2">
    <source>
        <dbReference type="EMBL" id="CAG5047161.1"/>
    </source>
</evidence>
<dbReference type="Proteomes" id="UP000691718">
    <property type="component" value="Unassembled WGS sequence"/>
</dbReference>
<dbReference type="PANTHER" id="PTHR34239">
    <property type="entry name" value="APPLE DOMAIN-CONTAINING PROTEIN"/>
    <property type="match status" value="1"/>
</dbReference>
<protein>
    <submittedName>
        <fullName evidence="2">(apollo) hypothetical protein</fullName>
    </submittedName>
</protein>
<evidence type="ECO:0000256" key="1">
    <source>
        <dbReference type="SAM" id="MobiDB-lite"/>
    </source>
</evidence>
<feature type="compositionally biased region" description="Polar residues" evidence="1">
    <location>
        <begin position="24"/>
        <end position="38"/>
    </location>
</feature>
<gene>
    <name evidence="2" type="ORF">PAPOLLO_LOCUS23795</name>
</gene>
<evidence type="ECO:0000313" key="3">
    <source>
        <dbReference type="Proteomes" id="UP000691718"/>
    </source>
</evidence>
<feature type="region of interest" description="Disordered" evidence="1">
    <location>
        <begin position="234"/>
        <end position="259"/>
    </location>
</feature>
<sequence length="297" mass="33072">MIILIEKEKPEESESPQSELQILGNLNSQASTSESGNQPDKVPEVQDLDAEALAVLGEINIEQEKGPPLHPEIANRWTPILSKGLKKEDKRELMQKYMPFENVPSLIAPTLNPECISAISASMLKRDTIIKEKQKQIAAVLTAIGSGLESILKNGDKIEIIRNINDSSKLLCDYFQSETNNRKILITNAVNHNLKETLKGDSDMFLFGTNLAERIKNAKIIQRSGKDLKEKQERLKGPTKTLNWRGPPQLSTRLGGEESNQAQKQAAATTTETTASLTILEVPTPQVGRLQYKYIYK</sequence>
<comment type="caution">
    <text evidence="2">The sequence shown here is derived from an EMBL/GenBank/DDBJ whole genome shotgun (WGS) entry which is preliminary data.</text>
</comment>
<dbReference type="PANTHER" id="PTHR34239:SF2">
    <property type="entry name" value="TRANSPOSABLE ELEMENT P TRANSPOSASE_THAP9 CONSERVED DOMAIN-CONTAINING PROTEIN"/>
    <property type="match status" value="1"/>
</dbReference>
<dbReference type="AlphaFoldDB" id="A0A8S3Y4N6"/>
<proteinExistence type="predicted"/>
<reference evidence="2" key="1">
    <citation type="submission" date="2021-04" db="EMBL/GenBank/DDBJ databases">
        <authorList>
            <person name="Tunstrom K."/>
        </authorList>
    </citation>
    <scope>NUCLEOTIDE SEQUENCE</scope>
</reference>
<organism evidence="2 3">
    <name type="scientific">Parnassius apollo</name>
    <name type="common">Apollo butterfly</name>
    <name type="synonym">Papilio apollo</name>
    <dbReference type="NCBI Taxonomy" id="110799"/>
    <lineage>
        <taxon>Eukaryota</taxon>
        <taxon>Metazoa</taxon>
        <taxon>Ecdysozoa</taxon>
        <taxon>Arthropoda</taxon>
        <taxon>Hexapoda</taxon>
        <taxon>Insecta</taxon>
        <taxon>Pterygota</taxon>
        <taxon>Neoptera</taxon>
        <taxon>Endopterygota</taxon>
        <taxon>Lepidoptera</taxon>
        <taxon>Glossata</taxon>
        <taxon>Ditrysia</taxon>
        <taxon>Papilionoidea</taxon>
        <taxon>Papilionidae</taxon>
        <taxon>Parnassiinae</taxon>
        <taxon>Parnassini</taxon>
        <taxon>Parnassius</taxon>
        <taxon>Parnassius</taxon>
    </lineage>
</organism>
<name>A0A8S3Y4N6_PARAO</name>
<dbReference type="OrthoDB" id="7701249at2759"/>
<feature type="compositionally biased region" description="Basic and acidic residues" evidence="1">
    <location>
        <begin position="1"/>
        <end position="12"/>
    </location>
</feature>
<dbReference type="EMBL" id="CAJQZP010001449">
    <property type="protein sequence ID" value="CAG5047161.1"/>
    <property type="molecule type" value="Genomic_DNA"/>
</dbReference>
<accession>A0A8S3Y4N6</accession>
<feature type="region of interest" description="Disordered" evidence="1">
    <location>
        <begin position="1"/>
        <end position="44"/>
    </location>
</feature>
<keyword evidence="3" id="KW-1185">Reference proteome</keyword>